<comment type="caution">
    <text evidence="1">The sequence shown here is derived from an EMBL/GenBank/DDBJ whole genome shotgun (WGS) entry which is preliminary data.</text>
</comment>
<keyword evidence="2" id="KW-1185">Reference proteome</keyword>
<gene>
    <name evidence="1" type="ORF">DVH24_017493</name>
</gene>
<dbReference type="AlphaFoldDB" id="A0A498ITB7"/>
<dbReference type="Proteomes" id="UP000290289">
    <property type="component" value="Chromosome 10"/>
</dbReference>
<reference evidence="1 2" key="1">
    <citation type="submission" date="2018-10" db="EMBL/GenBank/DDBJ databases">
        <title>A high-quality apple genome assembly.</title>
        <authorList>
            <person name="Hu J."/>
        </authorList>
    </citation>
    <scope>NUCLEOTIDE SEQUENCE [LARGE SCALE GENOMIC DNA]</scope>
    <source>
        <strain evidence="2">cv. HFTH1</strain>
        <tissue evidence="1">Young leaf</tissue>
    </source>
</reference>
<sequence>MMSFCKTKTAPSITSSLKALRTCCPDLWDLLGVGLMVVCVYLADARGNGFHSEGKIVGVDPTYDLAALKAFIFVHGR</sequence>
<accession>A0A498ITB7</accession>
<name>A0A498ITB7_MALDO</name>
<protein>
    <submittedName>
        <fullName evidence="1">Uncharacterized protein</fullName>
    </submittedName>
</protein>
<organism evidence="1 2">
    <name type="scientific">Malus domestica</name>
    <name type="common">Apple</name>
    <name type="synonym">Pyrus malus</name>
    <dbReference type="NCBI Taxonomy" id="3750"/>
    <lineage>
        <taxon>Eukaryota</taxon>
        <taxon>Viridiplantae</taxon>
        <taxon>Streptophyta</taxon>
        <taxon>Embryophyta</taxon>
        <taxon>Tracheophyta</taxon>
        <taxon>Spermatophyta</taxon>
        <taxon>Magnoliopsida</taxon>
        <taxon>eudicotyledons</taxon>
        <taxon>Gunneridae</taxon>
        <taxon>Pentapetalae</taxon>
        <taxon>rosids</taxon>
        <taxon>fabids</taxon>
        <taxon>Rosales</taxon>
        <taxon>Rosaceae</taxon>
        <taxon>Amygdaloideae</taxon>
        <taxon>Maleae</taxon>
        <taxon>Malus</taxon>
    </lineage>
</organism>
<evidence type="ECO:0000313" key="2">
    <source>
        <dbReference type="Proteomes" id="UP000290289"/>
    </source>
</evidence>
<evidence type="ECO:0000313" key="1">
    <source>
        <dbReference type="EMBL" id="RXH86440.1"/>
    </source>
</evidence>
<proteinExistence type="predicted"/>
<dbReference type="EMBL" id="RDQH01000336">
    <property type="protein sequence ID" value="RXH86440.1"/>
    <property type="molecule type" value="Genomic_DNA"/>
</dbReference>